<dbReference type="GO" id="GO:0018836">
    <property type="term" value="F:alkylmercury lyase activity"/>
    <property type="evidence" value="ECO:0007669"/>
    <property type="project" value="InterPro"/>
</dbReference>
<proteinExistence type="predicted"/>
<evidence type="ECO:0000313" key="1">
    <source>
        <dbReference type="EMBL" id="MCV7419991.1"/>
    </source>
</evidence>
<reference evidence="1" key="1">
    <citation type="submission" date="2020-07" db="EMBL/GenBank/DDBJ databases">
        <authorList>
            <person name="Pettersson B.M.F."/>
            <person name="Behra P.R.K."/>
            <person name="Ramesh M."/>
            <person name="Das S."/>
            <person name="Dasgupta S."/>
            <person name="Kirsebom L.A."/>
        </authorList>
    </citation>
    <scope>NUCLEOTIDE SEQUENCE</scope>
    <source>
        <strain evidence="1">DSM 44838</strain>
    </source>
</reference>
<dbReference type="Proteomes" id="UP001141629">
    <property type="component" value="Unassembled WGS sequence"/>
</dbReference>
<evidence type="ECO:0008006" key="3">
    <source>
        <dbReference type="Google" id="ProtNLM"/>
    </source>
</evidence>
<comment type="caution">
    <text evidence="1">The sequence shown here is derived from an EMBL/GenBank/DDBJ whole genome shotgun (WGS) entry which is preliminary data.</text>
</comment>
<dbReference type="Pfam" id="PF03243">
    <property type="entry name" value="MerB"/>
    <property type="match status" value="1"/>
</dbReference>
<organism evidence="1 2">
    <name type="scientific">Mycobacterium yunnanensis</name>
    <dbReference type="NCBI Taxonomy" id="368477"/>
    <lineage>
        <taxon>Bacteria</taxon>
        <taxon>Bacillati</taxon>
        <taxon>Actinomycetota</taxon>
        <taxon>Actinomycetes</taxon>
        <taxon>Mycobacteriales</taxon>
        <taxon>Mycobacteriaceae</taxon>
        <taxon>Mycobacterium</taxon>
    </lineage>
</organism>
<dbReference type="InterPro" id="IPR053717">
    <property type="entry name" value="MerB_lyase_sf"/>
</dbReference>
<dbReference type="InterPro" id="IPR004927">
    <property type="entry name" value="MerB"/>
</dbReference>
<reference evidence="1" key="2">
    <citation type="journal article" date="2022" name="BMC Genomics">
        <title>Comparative genome analysis of mycobacteria focusing on tRNA and non-coding RNA.</title>
        <authorList>
            <person name="Behra P.R.K."/>
            <person name="Pettersson B.M.F."/>
            <person name="Ramesh M."/>
            <person name="Das S."/>
            <person name="Dasgupta S."/>
            <person name="Kirsebom L.A."/>
        </authorList>
    </citation>
    <scope>NUCLEOTIDE SEQUENCE</scope>
    <source>
        <strain evidence="1">DSM 44838</strain>
    </source>
</reference>
<evidence type="ECO:0000313" key="2">
    <source>
        <dbReference type="Proteomes" id="UP001141629"/>
    </source>
</evidence>
<protein>
    <recommendedName>
        <fullName evidence="3">Alkylmercury lyase</fullName>
    </recommendedName>
</protein>
<dbReference type="EMBL" id="JACKVK010000004">
    <property type="protein sequence ID" value="MCV7419991.1"/>
    <property type="molecule type" value="Genomic_DNA"/>
</dbReference>
<dbReference type="RefSeq" id="WP_263994781.1">
    <property type="nucleotide sequence ID" value="NZ_JACKVK010000004.1"/>
</dbReference>
<name>A0A9X3C141_9MYCO</name>
<keyword evidence="2" id="KW-1185">Reference proteome</keyword>
<gene>
    <name evidence="1" type="ORF">H7K45_05520</name>
</gene>
<sequence>MPTDPSAEQVEDLRLLVFDQLATLGRVETAEQLASTLHLTASQTAAGLRALHASRDLVLDDADHIVLAHPFATVDFGFSVMGRATIWWGGCAWDAFAIPHLVPAEPETLVATRCPRCRTPHAWNVTRVAPPTGDQVVHFATPMARVWQDVVHACRRQRIFCDDACLDAYLVDHYPDEPGFRFDVPTLWRLAGHWYEGRLDRGYQRREPAAAASYFASVGLTGPFWDTTAPKAAP</sequence>
<accession>A0A9X3C141</accession>
<dbReference type="SUPFAM" id="SSF160387">
    <property type="entry name" value="NosL/MerB-like"/>
    <property type="match status" value="1"/>
</dbReference>
<dbReference type="AlphaFoldDB" id="A0A9X3C141"/>
<dbReference type="Gene3D" id="3.30.450.410">
    <property type="match status" value="1"/>
</dbReference>